<reference evidence="1" key="1">
    <citation type="submission" date="2023-07" db="EMBL/GenBank/DDBJ databases">
        <title>Black Yeasts Isolated from many extreme environments.</title>
        <authorList>
            <person name="Coleine C."/>
            <person name="Stajich J.E."/>
            <person name="Selbmann L."/>
        </authorList>
    </citation>
    <scope>NUCLEOTIDE SEQUENCE</scope>
    <source>
        <strain evidence="1">CCFEE 5714</strain>
    </source>
</reference>
<dbReference type="Proteomes" id="UP001281147">
    <property type="component" value="Unassembled WGS sequence"/>
</dbReference>
<evidence type="ECO:0000313" key="1">
    <source>
        <dbReference type="EMBL" id="KAK3710847.1"/>
    </source>
</evidence>
<comment type="caution">
    <text evidence="1">The sequence shown here is derived from an EMBL/GenBank/DDBJ whole genome shotgun (WGS) entry which is preliminary data.</text>
</comment>
<proteinExistence type="predicted"/>
<name>A0ACC3N7P9_9PEZI</name>
<gene>
    <name evidence="1" type="ORF">LTR37_010071</name>
</gene>
<keyword evidence="2" id="KW-1185">Reference proteome</keyword>
<protein>
    <submittedName>
        <fullName evidence="1">Uncharacterized protein</fullName>
    </submittedName>
</protein>
<sequence length="384" mass="40002">MPSFLGYKADDFLVSGKGMLEQISAELAKDGCHTLASSVAAGASSGVLDTLTPTLKIAQNWAMFGAAASGIVALTSTLVGAQAVRQFQKLAIEMSKSLKGLCEAAEVRTNLEHEAEFPKLVYEMVADKIATAAGPNDLDAINDESLADRFRLLESPAARDASPAPEKKKLAHYFFVYHPGNAWHSVFNNMVRSNPLPGFIGATDNLNALGLYLQEFRAVIGPEAVIHILLPSAHMYVIEEDIIVAKEVQPLRVVGQKHYTGDPYVHAPIRGLEESCIQDVGLLIKPNKVGTGQMTGAVAGGLGAGIVGTIVGFGAVGVIAATGCAFAGPVFLAGAAADLIIGGGMIAGALGGGSTAGALTGIAMTENFKWKGTGRDEKAKKSRQ</sequence>
<dbReference type="EMBL" id="JAUTXU010000081">
    <property type="protein sequence ID" value="KAK3710847.1"/>
    <property type="molecule type" value="Genomic_DNA"/>
</dbReference>
<evidence type="ECO:0000313" key="2">
    <source>
        <dbReference type="Proteomes" id="UP001281147"/>
    </source>
</evidence>
<organism evidence="1 2">
    <name type="scientific">Vermiconidia calcicola</name>
    <dbReference type="NCBI Taxonomy" id="1690605"/>
    <lineage>
        <taxon>Eukaryota</taxon>
        <taxon>Fungi</taxon>
        <taxon>Dikarya</taxon>
        <taxon>Ascomycota</taxon>
        <taxon>Pezizomycotina</taxon>
        <taxon>Dothideomycetes</taxon>
        <taxon>Dothideomycetidae</taxon>
        <taxon>Mycosphaerellales</taxon>
        <taxon>Extremaceae</taxon>
        <taxon>Vermiconidia</taxon>
    </lineage>
</organism>
<accession>A0ACC3N7P9</accession>